<evidence type="ECO:0000313" key="8">
    <source>
        <dbReference type="EMBL" id="CAD8049281.1"/>
    </source>
</evidence>
<evidence type="ECO:0000256" key="6">
    <source>
        <dbReference type="RuleBase" id="RU003345"/>
    </source>
</evidence>
<dbReference type="OMA" id="QAYYARP"/>
<sequence>MLTFDKYPFLAQLGLKAENYGSSLSGTWVGDGEWTTSYNPNTGEAIAKVKLGTLQQYEQGMQELLKVKNMWAELPIPRRGDIVRQIGDEFRKQKEALGMLVSLEMGKIKSEGLGEVQEIIDICDMACGLSRSLYGLVIPSERPSHFMMEQWNPLGVVGIITAFNFPVAVLGWNLALAFICGDVCVWKGAPSTNLSSIACTNIIHEVFKRNGLPTSILFTICGDGVQIGEAITSDKRIPLVSFTGSTQVGKIIAAKVASRLARSLLELGGNNAQIVHEDANVDLALKAAVFAAVGTCGQRCTSLRRLLLHNSIAETFIQKMVKVYATIKIGNALNDDTLCGPLHTRGQVEQYKKVIPEIQAQGGKLLYGGNVIEGPGNFVQPTIFEVRADHPILQHELFMPILFIVRYDTLDQAIEINNNVPQGLSSSLFTSNLSNSYKWTGPLGSDCGIVNVNIGTSGAEIGGAFGGEKETGGGRESGSDSWKTYMRRSTCTINFGKTLPLAQGVKFDI</sequence>
<dbReference type="InterPro" id="IPR015590">
    <property type="entry name" value="Aldehyde_DH_dom"/>
</dbReference>
<proteinExistence type="inferred from homology"/>
<dbReference type="GO" id="GO:0004029">
    <property type="term" value="F:aldehyde dehydrogenase (NAD+) activity"/>
    <property type="evidence" value="ECO:0007669"/>
    <property type="project" value="InterPro"/>
</dbReference>
<gene>
    <name evidence="8" type="ORF">PPRIM_AZ9-3.1.T0130386</name>
</gene>
<protein>
    <recommendedName>
        <fullName evidence="7">Aldehyde dehydrogenase domain-containing protein</fullName>
    </recommendedName>
</protein>
<organism evidence="8 9">
    <name type="scientific">Paramecium primaurelia</name>
    <dbReference type="NCBI Taxonomy" id="5886"/>
    <lineage>
        <taxon>Eukaryota</taxon>
        <taxon>Sar</taxon>
        <taxon>Alveolata</taxon>
        <taxon>Ciliophora</taxon>
        <taxon>Intramacronucleata</taxon>
        <taxon>Oligohymenophorea</taxon>
        <taxon>Peniculida</taxon>
        <taxon>Parameciidae</taxon>
        <taxon>Paramecium</taxon>
    </lineage>
</organism>
<evidence type="ECO:0000259" key="7">
    <source>
        <dbReference type="Pfam" id="PF00171"/>
    </source>
</evidence>
<name>A0A8S1K3L1_PARPR</name>
<keyword evidence="9" id="KW-1185">Reference proteome</keyword>
<comment type="similarity">
    <text evidence="1 6">Belongs to the aldehyde dehydrogenase family.</text>
</comment>
<dbReference type="AlphaFoldDB" id="A0A8S1K3L1"/>
<evidence type="ECO:0000256" key="5">
    <source>
        <dbReference type="PROSITE-ProRule" id="PRU10007"/>
    </source>
</evidence>
<comment type="subunit">
    <text evidence="2">Homotetramer.</text>
</comment>
<evidence type="ECO:0000256" key="1">
    <source>
        <dbReference type="ARBA" id="ARBA00009986"/>
    </source>
</evidence>
<comment type="caution">
    <text evidence="8">The sequence shown here is derived from an EMBL/GenBank/DDBJ whole genome shotgun (WGS) entry which is preliminary data.</text>
</comment>
<evidence type="ECO:0000313" key="9">
    <source>
        <dbReference type="Proteomes" id="UP000688137"/>
    </source>
</evidence>
<evidence type="ECO:0000256" key="4">
    <source>
        <dbReference type="ARBA" id="ARBA00023027"/>
    </source>
</evidence>
<dbReference type="FunFam" id="3.40.309.10:FF:000018">
    <property type="entry name" value="Alpha-aminoadipic semialdehyde dehydrogenase"/>
    <property type="match status" value="1"/>
</dbReference>
<keyword evidence="4" id="KW-0520">NAD</keyword>
<reference evidence="8" key="1">
    <citation type="submission" date="2021-01" db="EMBL/GenBank/DDBJ databases">
        <authorList>
            <consortium name="Genoscope - CEA"/>
            <person name="William W."/>
        </authorList>
    </citation>
    <scope>NUCLEOTIDE SEQUENCE</scope>
</reference>
<dbReference type="PROSITE" id="PS00687">
    <property type="entry name" value="ALDEHYDE_DEHYDR_GLU"/>
    <property type="match status" value="1"/>
</dbReference>
<dbReference type="CDD" id="cd07130">
    <property type="entry name" value="ALDH_F7_AASADH"/>
    <property type="match status" value="1"/>
</dbReference>
<evidence type="ECO:0000256" key="3">
    <source>
        <dbReference type="ARBA" id="ARBA00023002"/>
    </source>
</evidence>
<accession>A0A8S1K3L1</accession>
<dbReference type="PANTHER" id="PTHR43521">
    <property type="entry name" value="ALPHA-AMINOADIPIC SEMIALDEHYDE DEHYDROGENASE"/>
    <property type="match status" value="1"/>
</dbReference>
<evidence type="ECO:0000256" key="2">
    <source>
        <dbReference type="ARBA" id="ARBA00011881"/>
    </source>
</evidence>
<dbReference type="PANTHER" id="PTHR43521:SF1">
    <property type="entry name" value="ALPHA-AMINOADIPIC SEMIALDEHYDE DEHYDROGENASE"/>
    <property type="match status" value="1"/>
</dbReference>
<feature type="domain" description="Aldehyde dehydrogenase" evidence="7">
    <location>
        <begin position="35"/>
        <end position="488"/>
    </location>
</feature>
<feature type="active site" evidence="5">
    <location>
        <position position="266"/>
    </location>
</feature>
<dbReference type="InterPro" id="IPR029510">
    <property type="entry name" value="Ald_DH_CS_GLU"/>
</dbReference>
<dbReference type="EMBL" id="CAJJDM010000010">
    <property type="protein sequence ID" value="CAD8049281.1"/>
    <property type="molecule type" value="Genomic_DNA"/>
</dbReference>
<dbReference type="Proteomes" id="UP000688137">
    <property type="component" value="Unassembled WGS sequence"/>
</dbReference>
<dbReference type="InterPro" id="IPR044638">
    <property type="entry name" value="ALDH7A1-like"/>
</dbReference>
<dbReference type="Pfam" id="PF00171">
    <property type="entry name" value="Aldedh"/>
    <property type="match status" value="1"/>
</dbReference>
<keyword evidence="3 6" id="KW-0560">Oxidoreductase</keyword>